<evidence type="ECO:0008006" key="9">
    <source>
        <dbReference type="Google" id="ProtNLM"/>
    </source>
</evidence>
<proteinExistence type="predicted"/>
<keyword evidence="5 6" id="KW-0472">Membrane</keyword>
<evidence type="ECO:0000256" key="6">
    <source>
        <dbReference type="SAM" id="Phobius"/>
    </source>
</evidence>
<dbReference type="GO" id="GO:0005886">
    <property type="term" value="C:plasma membrane"/>
    <property type="evidence" value="ECO:0007669"/>
    <property type="project" value="UniProtKB-SubCell"/>
</dbReference>
<dbReference type="PANTHER" id="PTHR30482">
    <property type="entry name" value="HIGH-AFFINITY BRANCHED-CHAIN AMINO ACID TRANSPORT SYSTEM PERMEASE"/>
    <property type="match status" value="1"/>
</dbReference>
<feature type="transmembrane region" description="Helical" evidence="6">
    <location>
        <begin position="32"/>
        <end position="51"/>
    </location>
</feature>
<dbReference type="InterPro" id="IPR043428">
    <property type="entry name" value="LivM-like"/>
</dbReference>
<evidence type="ECO:0000256" key="3">
    <source>
        <dbReference type="ARBA" id="ARBA00022692"/>
    </source>
</evidence>
<comment type="subcellular location">
    <subcellularLocation>
        <location evidence="1">Cell inner membrane</location>
        <topology evidence="1">Multi-pass membrane protein</topology>
    </subcellularLocation>
</comment>
<feature type="transmembrane region" description="Helical" evidence="6">
    <location>
        <begin position="87"/>
        <end position="105"/>
    </location>
</feature>
<evidence type="ECO:0000256" key="5">
    <source>
        <dbReference type="ARBA" id="ARBA00023136"/>
    </source>
</evidence>
<feature type="transmembrane region" description="Helical" evidence="6">
    <location>
        <begin position="112"/>
        <end position="129"/>
    </location>
</feature>
<dbReference type="InterPro" id="IPR001851">
    <property type="entry name" value="ABC_transp_permease"/>
</dbReference>
<keyword evidence="3 6" id="KW-0812">Transmembrane</keyword>
<dbReference type="PANTHER" id="PTHR30482:SF20">
    <property type="entry name" value="HIGH-AFFINITY BRANCHED-CHAIN AMINO ACID TRANSPORT SYSTEM PERMEASE PROTEIN LIVM"/>
    <property type="match status" value="1"/>
</dbReference>
<feature type="transmembrane region" description="Helical" evidence="6">
    <location>
        <begin position="7"/>
        <end position="26"/>
    </location>
</feature>
<feature type="transmembrane region" description="Helical" evidence="6">
    <location>
        <begin position="63"/>
        <end position="81"/>
    </location>
</feature>
<name>A0A5E7LFP0_PSEFL</name>
<evidence type="ECO:0000256" key="4">
    <source>
        <dbReference type="ARBA" id="ARBA00022989"/>
    </source>
</evidence>
<dbReference type="CDD" id="cd06581">
    <property type="entry name" value="TM_PBP1_LivM_like"/>
    <property type="match status" value="1"/>
</dbReference>
<dbReference type="AlphaFoldDB" id="A0A5E7LFP0"/>
<organism evidence="7 8">
    <name type="scientific">Pseudomonas fluorescens</name>
    <dbReference type="NCBI Taxonomy" id="294"/>
    <lineage>
        <taxon>Bacteria</taxon>
        <taxon>Pseudomonadati</taxon>
        <taxon>Pseudomonadota</taxon>
        <taxon>Gammaproteobacteria</taxon>
        <taxon>Pseudomonadales</taxon>
        <taxon>Pseudomonadaceae</taxon>
        <taxon>Pseudomonas</taxon>
    </lineage>
</organism>
<protein>
    <recommendedName>
        <fullName evidence="9">Branched-chain amino acid ABC transporter permease</fullName>
    </recommendedName>
</protein>
<sequence>MKNLNTLAAPVFIALLAIVCGVIAFTLDSYSLLVFTLCALAAVVGVGLNILIGLSGQISFGHIAFYAIGAYVSALLTLAGWPLWLVLPLAGVVAGLVGALLAIPALRVSGPYLAMITIAFSFVVHHGLIEWRDVTGGSNGLMGIASPEIAGLDPATVLALLAGALMIGALLFYQRLSHSSWGKAMRAVKASEIAARSLGFNPVISKTLAFALSAALT</sequence>
<evidence type="ECO:0000256" key="2">
    <source>
        <dbReference type="ARBA" id="ARBA00022475"/>
    </source>
</evidence>
<evidence type="ECO:0000313" key="7">
    <source>
        <dbReference type="EMBL" id="VVP13010.1"/>
    </source>
</evidence>
<dbReference type="Proteomes" id="UP000327111">
    <property type="component" value="Unassembled WGS sequence"/>
</dbReference>
<evidence type="ECO:0000256" key="1">
    <source>
        <dbReference type="ARBA" id="ARBA00004429"/>
    </source>
</evidence>
<gene>
    <name evidence="7" type="ORF">PS854_03399</name>
</gene>
<keyword evidence="4 6" id="KW-1133">Transmembrane helix</keyword>
<evidence type="ECO:0000313" key="8">
    <source>
        <dbReference type="Proteomes" id="UP000327111"/>
    </source>
</evidence>
<dbReference type="EMBL" id="CABVIF010000006">
    <property type="protein sequence ID" value="VVP13010.1"/>
    <property type="molecule type" value="Genomic_DNA"/>
</dbReference>
<feature type="transmembrane region" description="Helical" evidence="6">
    <location>
        <begin position="149"/>
        <end position="173"/>
    </location>
</feature>
<keyword evidence="2" id="KW-1003">Cell membrane</keyword>
<dbReference type="Pfam" id="PF02653">
    <property type="entry name" value="BPD_transp_2"/>
    <property type="match status" value="1"/>
</dbReference>
<accession>A0A5E7LFP0</accession>
<reference evidence="7 8" key="1">
    <citation type="submission" date="2019-09" db="EMBL/GenBank/DDBJ databases">
        <authorList>
            <person name="Chandra G."/>
            <person name="Truman W A."/>
        </authorList>
    </citation>
    <scope>NUCLEOTIDE SEQUENCE [LARGE SCALE GENOMIC DNA]</scope>
    <source>
        <strain evidence="7">PS854</strain>
    </source>
</reference>
<dbReference type="GO" id="GO:0015658">
    <property type="term" value="F:branched-chain amino acid transmembrane transporter activity"/>
    <property type="evidence" value="ECO:0007669"/>
    <property type="project" value="InterPro"/>
</dbReference>